<gene>
    <name evidence="2" type="ORF">SK128_001817</name>
</gene>
<name>A0AAN9AFT2_HALRR</name>
<dbReference type="GO" id="GO:0019441">
    <property type="term" value="P:L-tryptophan catabolic process to kynurenine"/>
    <property type="evidence" value="ECO:0007669"/>
    <property type="project" value="InterPro"/>
</dbReference>
<organism evidence="2 3">
    <name type="scientific">Halocaridina rubra</name>
    <name type="common">Hawaiian red shrimp</name>
    <dbReference type="NCBI Taxonomy" id="373956"/>
    <lineage>
        <taxon>Eukaryota</taxon>
        <taxon>Metazoa</taxon>
        <taxon>Ecdysozoa</taxon>
        <taxon>Arthropoda</taxon>
        <taxon>Crustacea</taxon>
        <taxon>Multicrustacea</taxon>
        <taxon>Malacostraca</taxon>
        <taxon>Eumalacostraca</taxon>
        <taxon>Eucarida</taxon>
        <taxon>Decapoda</taxon>
        <taxon>Pleocyemata</taxon>
        <taxon>Caridea</taxon>
        <taxon>Atyoidea</taxon>
        <taxon>Atyidae</taxon>
        <taxon>Halocaridina</taxon>
    </lineage>
</organism>
<proteinExistence type="inferred from homology"/>
<evidence type="ECO:0000313" key="2">
    <source>
        <dbReference type="EMBL" id="KAK7084622.1"/>
    </source>
</evidence>
<dbReference type="Proteomes" id="UP001381693">
    <property type="component" value="Unassembled WGS sequence"/>
</dbReference>
<dbReference type="EMBL" id="JAXCGZ010002027">
    <property type="protein sequence ID" value="KAK7084622.1"/>
    <property type="molecule type" value="Genomic_DNA"/>
</dbReference>
<evidence type="ECO:0000256" key="1">
    <source>
        <dbReference type="ARBA" id="ARBA00007865"/>
    </source>
</evidence>
<dbReference type="InterPro" id="IPR037175">
    <property type="entry name" value="KFase_sf"/>
</dbReference>
<comment type="caution">
    <text evidence="2">The sequence shown here is derived from an EMBL/GenBank/DDBJ whole genome shotgun (WGS) entry which is preliminary data.</text>
</comment>
<keyword evidence="3" id="KW-1185">Reference proteome</keyword>
<protein>
    <submittedName>
        <fullName evidence="2">Uncharacterized protein</fullName>
    </submittedName>
</protein>
<dbReference type="Pfam" id="PF04199">
    <property type="entry name" value="Cyclase"/>
    <property type="match status" value="1"/>
</dbReference>
<evidence type="ECO:0000313" key="3">
    <source>
        <dbReference type="Proteomes" id="UP001381693"/>
    </source>
</evidence>
<dbReference type="InterPro" id="IPR007325">
    <property type="entry name" value="KFase/CYL"/>
</dbReference>
<dbReference type="AlphaFoldDB" id="A0AAN9AFT2"/>
<dbReference type="SUPFAM" id="SSF102198">
    <property type="entry name" value="Putative cyclase"/>
    <property type="match status" value="1"/>
</dbReference>
<comment type="similarity">
    <text evidence="1">Belongs to the Cyclase 1 superfamily.</text>
</comment>
<sequence length="168" mass="18692">MNQLYSSEHSGTQIEAPTTFGYGTPVDDIPIERLWRVPGLVIDVSSEVHPHYKITSEVLIKWEREMGLTITDYGIVLIHTGFQARVKVSNGGLEKGIPSPQPALSVDAALWLLNDRFTYGRQRGIVGVGIDLNSLDENDTNATTSSREKLYRGGIYAIHNLKNLHMVM</sequence>
<dbReference type="Gene3D" id="3.50.30.50">
    <property type="entry name" value="Putative cyclase"/>
    <property type="match status" value="1"/>
</dbReference>
<dbReference type="GO" id="GO:0004061">
    <property type="term" value="F:arylformamidase activity"/>
    <property type="evidence" value="ECO:0007669"/>
    <property type="project" value="InterPro"/>
</dbReference>
<accession>A0AAN9AFT2</accession>
<reference evidence="2 3" key="1">
    <citation type="submission" date="2023-11" db="EMBL/GenBank/DDBJ databases">
        <title>Halocaridina rubra genome assembly.</title>
        <authorList>
            <person name="Smith C."/>
        </authorList>
    </citation>
    <scope>NUCLEOTIDE SEQUENCE [LARGE SCALE GENOMIC DNA]</scope>
    <source>
        <strain evidence="2">EP-1</strain>
        <tissue evidence="2">Whole</tissue>
    </source>
</reference>